<reference evidence="2 3" key="1">
    <citation type="submission" date="2023-07" db="EMBL/GenBank/DDBJ databases">
        <title>Comparative genomics of wheat-associated soil bacteria to identify genetic determinants of phenazine resistance.</title>
        <authorList>
            <person name="Mouncey N."/>
        </authorList>
    </citation>
    <scope>NUCLEOTIDE SEQUENCE [LARGE SCALE GENOMIC DNA]</scope>
    <source>
        <strain evidence="2 3">V2I4</strain>
    </source>
</reference>
<dbReference type="Pfam" id="PF00550">
    <property type="entry name" value="PP-binding"/>
    <property type="match status" value="1"/>
</dbReference>
<keyword evidence="3" id="KW-1185">Reference proteome</keyword>
<dbReference type="SUPFAM" id="SSF47336">
    <property type="entry name" value="ACP-like"/>
    <property type="match status" value="1"/>
</dbReference>
<proteinExistence type="predicted"/>
<dbReference type="Proteomes" id="UP001230328">
    <property type="component" value="Unassembled WGS sequence"/>
</dbReference>
<dbReference type="PROSITE" id="PS50075">
    <property type="entry name" value="CARRIER"/>
    <property type="match status" value="1"/>
</dbReference>
<protein>
    <submittedName>
        <fullName evidence="2">Acyl carrier protein</fullName>
    </submittedName>
</protein>
<gene>
    <name evidence="2" type="ORF">QF035_002325</name>
</gene>
<dbReference type="EMBL" id="JAUSZI010000002">
    <property type="protein sequence ID" value="MDQ1024743.1"/>
    <property type="molecule type" value="Genomic_DNA"/>
</dbReference>
<evidence type="ECO:0000259" key="1">
    <source>
        <dbReference type="PROSITE" id="PS50075"/>
    </source>
</evidence>
<accession>A0ABU0SMI6</accession>
<dbReference type="RefSeq" id="WP_373466634.1">
    <property type="nucleotide sequence ID" value="NZ_JAUSZI010000002.1"/>
</dbReference>
<feature type="domain" description="Carrier" evidence="1">
    <location>
        <begin position="3"/>
        <end position="81"/>
    </location>
</feature>
<dbReference type="InterPro" id="IPR009081">
    <property type="entry name" value="PP-bd_ACP"/>
</dbReference>
<comment type="caution">
    <text evidence="2">The sequence shown here is derived from an EMBL/GenBank/DDBJ whole genome shotgun (WGS) entry which is preliminary data.</text>
</comment>
<name>A0ABU0SMI6_9ACTN</name>
<dbReference type="InterPro" id="IPR036736">
    <property type="entry name" value="ACP-like_sf"/>
</dbReference>
<evidence type="ECO:0000313" key="2">
    <source>
        <dbReference type="EMBL" id="MDQ1024743.1"/>
    </source>
</evidence>
<sequence length="83" mass="9559">MERLWDDRFERVLRDVIPAIGSEIELAPDLQLKSLGASSLTLVQLLLQLEHEYEIEISDELLDFRIFTTPASLWEAFSKVVQA</sequence>
<organism evidence="2 3">
    <name type="scientific">Streptomyces umbrinus</name>
    <dbReference type="NCBI Taxonomy" id="67370"/>
    <lineage>
        <taxon>Bacteria</taxon>
        <taxon>Bacillati</taxon>
        <taxon>Actinomycetota</taxon>
        <taxon>Actinomycetes</taxon>
        <taxon>Kitasatosporales</taxon>
        <taxon>Streptomycetaceae</taxon>
        <taxon>Streptomyces</taxon>
        <taxon>Streptomyces phaeochromogenes group</taxon>
    </lineage>
</organism>
<evidence type="ECO:0000313" key="3">
    <source>
        <dbReference type="Proteomes" id="UP001230328"/>
    </source>
</evidence>
<dbReference type="Gene3D" id="1.10.1200.10">
    <property type="entry name" value="ACP-like"/>
    <property type="match status" value="1"/>
</dbReference>